<dbReference type="Pfam" id="PF13924">
    <property type="entry name" value="Lipocalin_5"/>
    <property type="match status" value="1"/>
</dbReference>
<gene>
    <name evidence="2" type="ORF">GCM10007879_16930</name>
</gene>
<dbReference type="Proteomes" id="UP001161405">
    <property type="component" value="Unassembled WGS sequence"/>
</dbReference>
<dbReference type="InterPro" id="IPR024311">
    <property type="entry name" value="Lipocalin-like"/>
</dbReference>
<keyword evidence="3" id="KW-1185">Reference proteome</keyword>
<evidence type="ECO:0000313" key="2">
    <source>
        <dbReference type="EMBL" id="GLQ17444.1"/>
    </source>
</evidence>
<comment type="caution">
    <text evidence="2">The sequence shown here is derived from an EMBL/GenBank/DDBJ whole genome shotgun (WGS) entry which is preliminary data.</text>
</comment>
<organism evidence="2 3">
    <name type="scientific">Maritalea porphyrae</name>
    <dbReference type="NCBI Taxonomy" id="880732"/>
    <lineage>
        <taxon>Bacteria</taxon>
        <taxon>Pseudomonadati</taxon>
        <taxon>Pseudomonadota</taxon>
        <taxon>Alphaproteobacteria</taxon>
        <taxon>Hyphomicrobiales</taxon>
        <taxon>Devosiaceae</taxon>
        <taxon>Maritalea</taxon>
    </lineage>
</organism>
<sequence>MNASDLLGEWRLVSAELTTKGSTTSIYDPKWEFVKIFTQTHFAFLTRLPEDRAPFSAEATDAELLRGAKSFNAGGGRYDLAGADYIEHIQYCSYPNYEGQSIAFKLTFVDGVLTQEGIYPLKRLGFGDTDGYLVESYERL</sequence>
<evidence type="ECO:0000313" key="3">
    <source>
        <dbReference type="Proteomes" id="UP001161405"/>
    </source>
</evidence>
<evidence type="ECO:0000259" key="1">
    <source>
        <dbReference type="Pfam" id="PF13924"/>
    </source>
</evidence>
<reference evidence="2" key="1">
    <citation type="journal article" date="2014" name="Int. J. Syst. Evol. Microbiol.">
        <title>Complete genome of a new Firmicutes species belonging to the dominant human colonic microbiota ('Ruminococcus bicirculans') reveals two chromosomes and a selective capacity to utilize plant glucans.</title>
        <authorList>
            <consortium name="NISC Comparative Sequencing Program"/>
            <person name="Wegmann U."/>
            <person name="Louis P."/>
            <person name="Goesmann A."/>
            <person name="Henrissat B."/>
            <person name="Duncan S.H."/>
            <person name="Flint H.J."/>
        </authorList>
    </citation>
    <scope>NUCLEOTIDE SEQUENCE</scope>
    <source>
        <strain evidence="2">NBRC 107169</strain>
    </source>
</reference>
<dbReference type="EMBL" id="BSNI01000002">
    <property type="protein sequence ID" value="GLQ17444.1"/>
    <property type="molecule type" value="Genomic_DNA"/>
</dbReference>
<dbReference type="RefSeq" id="WP_284363600.1">
    <property type="nucleotide sequence ID" value="NZ_BSNI01000002.1"/>
</dbReference>
<reference evidence="2" key="2">
    <citation type="submission" date="2023-01" db="EMBL/GenBank/DDBJ databases">
        <title>Draft genome sequence of Maritalea porphyrae strain NBRC 107169.</title>
        <authorList>
            <person name="Sun Q."/>
            <person name="Mori K."/>
        </authorList>
    </citation>
    <scope>NUCLEOTIDE SEQUENCE</scope>
    <source>
        <strain evidence="2">NBRC 107169</strain>
    </source>
</reference>
<name>A0ABQ5USV6_9HYPH</name>
<feature type="domain" description="Lipocalin-like" evidence="1">
    <location>
        <begin position="8"/>
        <end position="129"/>
    </location>
</feature>
<proteinExistence type="predicted"/>
<accession>A0ABQ5USV6</accession>
<protein>
    <recommendedName>
        <fullName evidence="1">Lipocalin-like domain-containing protein</fullName>
    </recommendedName>
</protein>